<reference evidence="1 2" key="1">
    <citation type="journal article" date="2016" name="Nat. Commun.">
        <title>Thousands of microbial genomes shed light on interconnected biogeochemical processes in an aquifer system.</title>
        <authorList>
            <person name="Anantharaman K."/>
            <person name="Brown C.T."/>
            <person name="Hug L.A."/>
            <person name="Sharon I."/>
            <person name="Castelle C.J."/>
            <person name="Probst A.J."/>
            <person name="Thomas B.C."/>
            <person name="Singh A."/>
            <person name="Wilkins M.J."/>
            <person name="Karaoz U."/>
            <person name="Brodie E.L."/>
            <person name="Williams K.H."/>
            <person name="Hubbard S.S."/>
            <person name="Banfield J.F."/>
        </authorList>
    </citation>
    <scope>NUCLEOTIDE SEQUENCE [LARGE SCALE GENOMIC DNA]</scope>
    <source>
        <strain evidence="2">RIFCSPLOWO2_12_FULL_64_10</strain>
    </source>
</reference>
<dbReference type="EMBL" id="MFKF01000207">
    <property type="protein sequence ID" value="OGG50510.1"/>
    <property type="molecule type" value="Genomic_DNA"/>
</dbReference>
<name>A0A1F6CN90_HANXR</name>
<sequence length="94" mass="10592">MDPVLIYVGRQKDGCTYQLHPSSRTRIQKKFPDAHIAPSVFVGYETQSDFEMVHGPLWEQVAQILTGLNLTEIESLGGFKIFDPTTGREVQKVV</sequence>
<gene>
    <name evidence="1" type="ORF">A3F84_17790</name>
</gene>
<proteinExistence type="predicted"/>
<dbReference type="Proteomes" id="UP000178606">
    <property type="component" value="Unassembled WGS sequence"/>
</dbReference>
<dbReference type="AlphaFoldDB" id="A0A1F6CN90"/>
<evidence type="ECO:0000313" key="1">
    <source>
        <dbReference type="EMBL" id="OGG50510.1"/>
    </source>
</evidence>
<protein>
    <submittedName>
        <fullName evidence="1">Uncharacterized protein</fullName>
    </submittedName>
</protein>
<accession>A0A1F6CN90</accession>
<evidence type="ECO:0000313" key="2">
    <source>
        <dbReference type="Proteomes" id="UP000178606"/>
    </source>
</evidence>
<comment type="caution">
    <text evidence="1">The sequence shown here is derived from an EMBL/GenBank/DDBJ whole genome shotgun (WGS) entry which is preliminary data.</text>
</comment>
<organism evidence="1 2">
    <name type="scientific">Handelsmanbacteria sp. (strain RIFCSPLOWO2_12_FULL_64_10)</name>
    <dbReference type="NCBI Taxonomy" id="1817868"/>
    <lineage>
        <taxon>Bacteria</taxon>
        <taxon>Candidatus Handelsmaniibacteriota</taxon>
    </lineage>
</organism>